<dbReference type="InterPro" id="IPR014036">
    <property type="entry name" value="DeoR-like_C"/>
</dbReference>
<dbReference type="RefSeq" id="WP_188508897.1">
    <property type="nucleotide sequence ID" value="NZ_BMGB01000001.1"/>
</dbReference>
<proteinExistence type="predicted"/>
<reference evidence="8" key="2">
    <citation type="submission" date="2020-09" db="EMBL/GenBank/DDBJ databases">
        <authorList>
            <person name="Sun Q."/>
            <person name="Zhou Y."/>
        </authorList>
    </citation>
    <scope>NUCLEOTIDE SEQUENCE</scope>
    <source>
        <strain evidence="8">CGMCC 1.12813</strain>
    </source>
</reference>
<evidence type="ECO:0000256" key="5">
    <source>
        <dbReference type="ARBA" id="ARBA00023163"/>
    </source>
</evidence>
<dbReference type="PANTHER" id="PTHR30363">
    <property type="entry name" value="HTH-TYPE TRANSCRIPTIONAL REGULATOR SRLR-RELATED"/>
    <property type="match status" value="1"/>
</dbReference>
<evidence type="ECO:0000313" key="9">
    <source>
        <dbReference type="Proteomes" id="UP000606922"/>
    </source>
</evidence>
<comment type="function">
    <text evidence="6">Repressor of the lactose catabolism operon. Galactose-6-phosphate is the inducer.</text>
</comment>
<dbReference type="AlphaFoldDB" id="A0A916SD85"/>
<evidence type="ECO:0000259" key="7">
    <source>
        <dbReference type="PROSITE" id="PS51000"/>
    </source>
</evidence>
<dbReference type="SUPFAM" id="SSF100950">
    <property type="entry name" value="NagB/RpiA/CoA transferase-like"/>
    <property type="match status" value="1"/>
</dbReference>
<reference evidence="8" key="1">
    <citation type="journal article" date="2014" name="Int. J. Syst. Evol. Microbiol.">
        <title>Complete genome sequence of Corynebacterium casei LMG S-19264T (=DSM 44701T), isolated from a smear-ripened cheese.</title>
        <authorList>
            <consortium name="US DOE Joint Genome Institute (JGI-PGF)"/>
            <person name="Walter F."/>
            <person name="Albersmeier A."/>
            <person name="Kalinowski J."/>
            <person name="Ruckert C."/>
        </authorList>
    </citation>
    <scope>NUCLEOTIDE SEQUENCE</scope>
    <source>
        <strain evidence="8">CGMCC 1.12813</strain>
    </source>
</reference>
<dbReference type="GO" id="GO:0003677">
    <property type="term" value="F:DNA binding"/>
    <property type="evidence" value="ECO:0007669"/>
    <property type="project" value="UniProtKB-KW"/>
</dbReference>
<evidence type="ECO:0000256" key="2">
    <source>
        <dbReference type="ARBA" id="ARBA00022491"/>
    </source>
</evidence>
<dbReference type="Gene3D" id="1.10.10.10">
    <property type="entry name" value="Winged helix-like DNA-binding domain superfamily/Winged helix DNA-binding domain"/>
    <property type="match status" value="1"/>
</dbReference>
<name>A0A916SD85_9MICO</name>
<dbReference type="Proteomes" id="UP000606922">
    <property type="component" value="Unassembled WGS sequence"/>
</dbReference>
<accession>A0A916SD85</accession>
<organism evidence="8 9">
    <name type="scientific">Conyzicola nivalis</name>
    <dbReference type="NCBI Taxonomy" id="1477021"/>
    <lineage>
        <taxon>Bacteria</taxon>
        <taxon>Bacillati</taxon>
        <taxon>Actinomycetota</taxon>
        <taxon>Actinomycetes</taxon>
        <taxon>Micrococcales</taxon>
        <taxon>Microbacteriaceae</taxon>
        <taxon>Conyzicola</taxon>
    </lineage>
</organism>
<dbReference type="InterPro" id="IPR036388">
    <property type="entry name" value="WH-like_DNA-bd_sf"/>
</dbReference>
<dbReference type="PANTHER" id="PTHR30363:SF4">
    <property type="entry name" value="GLYCEROL-3-PHOSPHATE REGULON REPRESSOR"/>
    <property type="match status" value="1"/>
</dbReference>
<dbReference type="GO" id="GO:0003700">
    <property type="term" value="F:DNA-binding transcription factor activity"/>
    <property type="evidence" value="ECO:0007669"/>
    <property type="project" value="InterPro"/>
</dbReference>
<evidence type="ECO:0000256" key="1">
    <source>
        <dbReference type="ARBA" id="ARBA00021390"/>
    </source>
</evidence>
<comment type="caution">
    <text evidence="8">The sequence shown here is derived from an EMBL/GenBank/DDBJ whole genome shotgun (WGS) entry which is preliminary data.</text>
</comment>
<keyword evidence="3" id="KW-0805">Transcription regulation</keyword>
<gene>
    <name evidence="8" type="ORF">GCM10010979_02510</name>
</gene>
<keyword evidence="4" id="KW-0238">DNA-binding</keyword>
<dbReference type="InterPro" id="IPR018356">
    <property type="entry name" value="Tscrpt_reg_HTH_DeoR_CS"/>
</dbReference>
<dbReference type="SMART" id="SM01134">
    <property type="entry name" value="DeoRC"/>
    <property type="match status" value="1"/>
</dbReference>
<dbReference type="PROSITE" id="PS51000">
    <property type="entry name" value="HTH_DEOR_2"/>
    <property type="match status" value="1"/>
</dbReference>
<dbReference type="InterPro" id="IPR001034">
    <property type="entry name" value="DeoR_HTH"/>
</dbReference>
<protein>
    <recommendedName>
        <fullName evidence="1">Lactose phosphotransferase system repressor</fullName>
    </recommendedName>
</protein>
<keyword evidence="2" id="KW-0678">Repressor</keyword>
<evidence type="ECO:0000313" key="8">
    <source>
        <dbReference type="EMBL" id="GGA91341.1"/>
    </source>
</evidence>
<dbReference type="InterPro" id="IPR050313">
    <property type="entry name" value="Carb_Metab_HTH_regulators"/>
</dbReference>
<dbReference type="Gene3D" id="3.40.50.1360">
    <property type="match status" value="1"/>
</dbReference>
<evidence type="ECO:0000256" key="3">
    <source>
        <dbReference type="ARBA" id="ARBA00023015"/>
    </source>
</evidence>
<dbReference type="Pfam" id="PF08220">
    <property type="entry name" value="HTH_DeoR"/>
    <property type="match status" value="1"/>
</dbReference>
<evidence type="ECO:0000256" key="6">
    <source>
        <dbReference type="ARBA" id="ARBA00024937"/>
    </source>
</evidence>
<dbReference type="Pfam" id="PF00455">
    <property type="entry name" value="DeoRC"/>
    <property type="match status" value="1"/>
</dbReference>
<dbReference type="InterPro" id="IPR036390">
    <property type="entry name" value="WH_DNA-bd_sf"/>
</dbReference>
<dbReference type="InterPro" id="IPR037171">
    <property type="entry name" value="NagB/RpiA_transferase-like"/>
</dbReference>
<dbReference type="EMBL" id="BMGB01000001">
    <property type="protein sequence ID" value="GGA91341.1"/>
    <property type="molecule type" value="Genomic_DNA"/>
</dbReference>
<dbReference type="PROSITE" id="PS00894">
    <property type="entry name" value="HTH_DEOR_1"/>
    <property type="match status" value="1"/>
</dbReference>
<keyword evidence="5" id="KW-0804">Transcription</keyword>
<feature type="domain" description="HTH deoR-type" evidence="7">
    <location>
        <begin position="3"/>
        <end position="58"/>
    </location>
</feature>
<dbReference type="PRINTS" id="PR00037">
    <property type="entry name" value="HTHLACR"/>
</dbReference>
<dbReference type="SMART" id="SM00420">
    <property type="entry name" value="HTH_DEOR"/>
    <property type="match status" value="1"/>
</dbReference>
<dbReference type="SUPFAM" id="SSF46785">
    <property type="entry name" value="Winged helix' DNA-binding domain"/>
    <property type="match status" value="1"/>
</dbReference>
<keyword evidence="9" id="KW-1185">Reference proteome</keyword>
<sequence length="261" mass="27387">MYATERQESIALALEAAGRVSVSQLAADLDVTAETVRRDLDALEYAGLLRRVHGGAVSASRGSVTEVAIGERRSERHAAKSAIVDAAMRMLPPTFRGSILLDAGTTTALLAERIAAWSPSNGQQLTVITNSMQNLVALDKNPHLDLHLVGGRLRGLTGALVGTSTVAQLEALRPDIAFLGTNGISAGFGLSTPDELEGAVKGAMVKSARRAVVLADAAKLDQEALVRFAALDEIDTLVTDEVPGPELLEALTLADVEVLYA</sequence>
<evidence type="ECO:0000256" key="4">
    <source>
        <dbReference type="ARBA" id="ARBA00023125"/>
    </source>
</evidence>